<protein>
    <submittedName>
        <fullName evidence="1">Uncharacterized protein</fullName>
    </submittedName>
</protein>
<dbReference type="EMBL" id="JAROCB010000001">
    <property type="protein sequence ID" value="MDN4595909.1"/>
    <property type="molecule type" value="Genomic_DNA"/>
</dbReference>
<evidence type="ECO:0000313" key="2">
    <source>
        <dbReference type="Proteomes" id="UP001174210"/>
    </source>
</evidence>
<organism evidence="1 2">
    <name type="scientific">Leifsonia virtsii</name>
    <dbReference type="NCBI Taxonomy" id="3035915"/>
    <lineage>
        <taxon>Bacteria</taxon>
        <taxon>Bacillati</taxon>
        <taxon>Actinomycetota</taxon>
        <taxon>Actinomycetes</taxon>
        <taxon>Micrococcales</taxon>
        <taxon>Microbacteriaceae</taxon>
        <taxon>Leifsonia</taxon>
    </lineage>
</organism>
<keyword evidence="2" id="KW-1185">Reference proteome</keyword>
<reference evidence="1" key="1">
    <citation type="submission" date="2023-03" db="EMBL/GenBank/DDBJ databases">
        <title>MT1 and MT2 Draft Genomes of Novel Species.</title>
        <authorList>
            <person name="Venkateswaran K."/>
        </authorList>
    </citation>
    <scope>NUCLEOTIDE SEQUENCE</scope>
    <source>
        <strain evidence="1">F6_8S_P_1A</strain>
    </source>
</reference>
<dbReference type="Proteomes" id="UP001174210">
    <property type="component" value="Unassembled WGS sequence"/>
</dbReference>
<gene>
    <name evidence="1" type="ORF">P5G59_02025</name>
</gene>
<name>A0ABT8ISY1_9MICO</name>
<proteinExistence type="predicted"/>
<sequence>MTATVTSGWSGDRPDVVLIIEDDNGTERSAVQHLTPAEVVTLANDLLDVGMTALKFGIAIRDLPGGAD</sequence>
<comment type="caution">
    <text evidence="1">The sequence shown here is derived from an EMBL/GenBank/DDBJ whole genome shotgun (WGS) entry which is preliminary data.</text>
</comment>
<dbReference type="RefSeq" id="WP_301215495.1">
    <property type="nucleotide sequence ID" value="NZ_JAROCB010000001.1"/>
</dbReference>
<accession>A0ABT8ISY1</accession>
<evidence type="ECO:0000313" key="1">
    <source>
        <dbReference type="EMBL" id="MDN4595909.1"/>
    </source>
</evidence>